<comment type="caution">
    <text evidence="2">The sequence shown here is derived from an EMBL/GenBank/DDBJ whole genome shotgun (WGS) entry which is preliminary data.</text>
</comment>
<sequence>MALMAELPPISYRTYRSCGHVGSKLIVSRPRLLALDLACSKTKTENLRLQRSDPTTDKGRIARTLARKAVKHGLAFEVKSTYRLVGMSYGLGIDRTQRRQGGPYPADPNPKNKAPEATSRANGCVSGPRKQAPQRRLRQTPVTAAPLLPRSLHLGDLVQSADMIAPSPHAPASPTGANAGIIEFSHGSGLNDAGSRGLGSLPQGSCQTEVEERWRMFAARWRGARKVEVVGEGYEKSVISASMLVVLGQPEESHPSQDPSVCQEGIGCEIAKHWTLDNMTALLSAAVYKAKGTSLRQRSKG</sequence>
<evidence type="ECO:0000313" key="2">
    <source>
        <dbReference type="EMBL" id="KAK8175414.1"/>
    </source>
</evidence>
<gene>
    <name evidence="2" type="ORF">IWX90DRAFT_497458</name>
</gene>
<organism evidence="2 3">
    <name type="scientific">Phyllosticta citrichinensis</name>
    <dbReference type="NCBI Taxonomy" id="1130410"/>
    <lineage>
        <taxon>Eukaryota</taxon>
        <taxon>Fungi</taxon>
        <taxon>Dikarya</taxon>
        <taxon>Ascomycota</taxon>
        <taxon>Pezizomycotina</taxon>
        <taxon>Dothideomycetes</taxon>
        <taxon>Dothideomycetes incertae sedis</taxon>
        <taxon>Botryosphaeriales</taxon>
        <taxon>Phyllostictaceae</taxon>
        <taxon>Phyllosticta</taxon>
    </lineage>
</organism>
<dbReference type="EMBL" id="JBBWUH010000002">
    <property type="protein sequence ID" value="KAK8175414.1"/>
    <property type="molecule type" value="Genomic_DNA"/>
</dbReference>
<dbReference type="Proteomes" id="UP001456524">
    <property type="component" value="Unassembled WGS sequence"/>
</dbReference>
<evidence type="ECO:0000256" key="1">
    <source>
        <dbReference type="SAM" id="MobiDB-lite"/>
    </source>
</evidence>
<proteinExistence type="predicted"/>
<evidence type="ECO:0000313" key="3">
    <source>
        <dbReference type="Proteomes" id="UP001456524"/>
    </source>
</evidence>
<feature type="region of interest" description="Disordered" evidence="1">
    <location>
        <begin position="94"/>
        <end position="144"/>
    </location>
</feature>
<keyword evidence="3" id="KW-1185">Reference proteome</keyword>
<accession>A0ABR1Y341</accession>
<protein>
    <submittedName>
        <fullName evidence="2">Uncharacterized protein</fullName>
    </submittedName>
</protein>
<name>A0ABR1Y341_9PEZI</name>
<reference evidence="2 3" key="1">
    <citation type="journal article" date="2022" name="G3 (Bethesda)">
        <title>Enemy or ally: a genomic approach to elucidate the lifestyle of Phyllosticta citrichinaensis.</title>
        <authorList>
            <person name="Buijs V.A."/>
            <person name="Groenewald J.Z."/>
            <person name="Haridas S."/>
            <person name="LaButti K.M."/>
            <person name="Lipzen A."/>
            <person name="Martin F.M."/>
            <person name="Barry K."/>
            <person name="Grigoriev I.V."/>
            <person name="Crous P.W."/>
            <person name="Seidl M.F."/>
        </authorList>
    </citation>
    <scope>NUCLEOTIDE SEQUENCE [LARGE SCALE GENOMIC DNA]</scope>
    <source>
        <strain evidence="2 3">CBS 129764</strain>
    </source>
</reference>